<sequence>MFAALAISRYFQHAAEVSIKKLVRTLRPLRSVVIDIDGHQLTADPAITTEARAILNRLPPITTGH</sequence>
<evidence type="ECO:0000313" key="2">
    <source>
        <dbReference type="Proteomes" id="UP001165561"/>
    </source>
</evidence>
<dbReference type="Proteomes" id="UP001165561">
    <property type="component" value="Unassembled WGS sequence"/>
</dbReference>
<proteinExistence type="predicted"/>
<name>A0ABT5TUB2_9MICO</name>
<protein>
    <recommendedName>
        <fullName evidence="3">Transposase</fullName>
    </recommendedName>
</protein>
<gene>
    <name evidence="1" type="ORF">PU560_04110</name>
</gene>
<dbReference type="EMBL" id="JARACI010000596">
    <property type="protein sequence ID" value="MDD9205653.1"/>
    <property type="molecule type" value="Genomic_DNA"/>
</dbReference>
<accession>A0ABT5TUB2</accession>
<evidence type="ECO:0000313" key="1">
    <source>
        <dbReference type="EMBL" id="MDD9205653.1"/>
    </source>
</evidence>
<evidence type="ECO:0008006" key="3">
    <source>
        <dbReference type="Google" id="ProtNLM"/>
    </source>
</evidence>
<comment type="caution">
    <text evidence="1">The sequence shown here is derived from an EMBL/GenBank/DDBJ whole genome shotgun (WGS) entry which is preliminary data.</text>
</comment>
<reference evidence="1" key="1">
    <citation type="submission" date="2023-02" db="EMBL/GenBank/DDBJ databases">
        <title>Georgenia sp.10Sc9-8, isolated from a soil sample collected from the Taklamakan desert.</title>
        <authorList>
            <person name="Liu S."/>
        </authorList>
    </citation>
    <scope>NUCLEOTIDE SEQUENCE</scope>
    <source>
        <strain evidence="1">10Sc9-8</strain>
    </source>
</reference>
<keyword evidence="2" id="KW-1185">Reference proteome</keyword>
<organism evidence="1 2">
    <name type="scientific">Georgenia halotolerans</name>
    <dbReference type="NCBI Taxonomy" id="3028317"/>
    <lineage>
        <taxon>Bacteria</taxon>
        <taxon>Bacillati</taxon>
        <taxon>Actinomycetota</taxon>
        <taxon>Actinomycetes</taxon>
        <taxon>Micrococcales</taxon>
        <taxon>Bogoriellaceae</taxon>
        <taxon>Georgenia</taxon>
    </lineage>
</organism>